<evidence type="ECO:0000313" key="1">
    <source>
        <dbReference type="EMBL" id="MBO9205085.1"/>
    </source>
</evidence>
<comment type="caution">
    <text evidence="1">The sequence shown here is derived from an EMBL/GenBank/DDBJ whole genome shotgun (WGS) entry which is preliminary data.</text>
</comment>
<evidence type="ECO:0008006" key="3">
    <source>
        <dbReference type="Google" id="ProtNLM"/>
    </source>
</evidence>
<gene>
    <name evidence="1" type="ORF">J7I42_32660</name>
</gene>
<accession>A0ABS3Z4J9</accession>
<dbReference type="Proteomes" id="UP000677244">
    <property type="component" value="Unassembled WGS sequence"/>
</dbReference>
<dbReference type="EMBL" id="JAGHKO010000017">
    <property type="protein sequence ID" value="MBO9205085.1"/>
    <property type="molecule type" value="Genomic_DNA"/>
</dbReference>
<protein>
    <recommendedName>
        <fullName evidence="3">Secretion system C-terminal sorting domain-containing protein</fullName>
    </recommendedName>
</protein>
<keyword evidence="2" id="KW-1185">Reference proteome</keyword>
<name>A0ABS3Z4J9_9BACT</name>
<sequence>MKYNADYECVEMWHSISNPFINDFVIPLSHNHNSEKHKAEKNAVSMRQKLSRILQIDQAGSGGNDGASKVPNPENMIPKVVVRPNPFFTSITLDVTCAQGKHVIVRMFDEDDKIVKMFSWFLVKGINITNISEVEFLPSGVYSLDIVDLEGDVLYSTQISKG</sequence>
<evidence type="ECO:0000313" key="2">
    <source>
        <dbReference type="Proteomes" id="UP000677244"/>
    </source>
</evidence>
<organism evidence="1 2">
    <name type="scientific">Niastella soli</name>
    <dbReference type="NCBI Taxonomy" id="2821487"/>
    <lineage>
        <taxon>Bacteria</taxon>
        <taxon>Pseudomonadati</taxon>
        <taxon>Bacteroidota</taxon>
        <taxon>Chitinophagia</taxon>
        <taxon>Chitinophagales</taxon>
        <taxon>Chitinophagaceae</taxon>
        <taxon>Niastella</taxon>
    </lineage>
</organism>
<reference evidence="1 2" key="1">
    <citation type="submission" date="2021-03" db="EMBL/GenBank/DDBJ databases">
        <title>Assistant Professor.</title>
        <authorList>
            <person name="Huq M.A."/>
        </authorList>
    </citation>
    <scope>NUCLEOTIDE SEQUENCE [LARGE SCALE GENOMIC DNA]</scope>
    <source>
        <strain evidence="1 2">MAH-29</strain>
    </source>
</reference>
<proteinExistence type="predicted"/>